<evidence type="ECO:0000313" key="2">
    <source>
        <dbReference type="Proteomes" id="UP000324800"/>
    </source>
</evidence>
<protein>
    <submittedName>
        <fullName evidence="1">Uncharacterized protein</fullName>
    </submittedName>
</protein>
<sequence length="70" mass="7953">MVEDFQSENPPLAILPQIKLKLMCVLLEWIYEEIYPCASSALSAPSHKLTAWIPAILDIMPQSQRSEQIL</sequence>
<gene>
    <name evidence="1" type="ORF">EZS28_014346</name>
</gene>
<evidence type="ECO:0000313" key="1">
    <source>
        <dbReference type="EMBL" id="KAA6390126.1"/>
    </source>
</evidence>
<accession>A0A5J4W639</accession>
<organism evidence="1 2">
    <name type="scientific">Streblomastix strix</name>
    <dbReference type="NCBI Taxonomy" id="222440"/>
    <lineage>
        <taxon>Eukaryota</taxon>
        <taxon>Metamonada</taxon>
        <taxon>Preaxostyla</taxon>
        <taxon>Oxymonadida</taxon>
        <taxon>Streblomastigidae</taxon>
        <taxon>Streblomastix</taxon>
    </lineage>
</organism>
<proteinExistence type="predicted"/>
<comment type="caution">
    <text evidence="1">The sequence shown here is derived from an EMBL/GenBank/DDBJ whole genome shotgun (WGS) entry which is preliminary data.</text>
</comment>
<name>A0A5J4W639_9EUKA</name>
<dbReference type="EMBL" id="SNRW01003333">
    <property type="protein sequence ID" value="KAA6390126.1"/>
    <property type="molecule type" value="Genomic_DNA"/>
</dbReference>
<reference evidence="1 2" key="1">
    <citation type="submission" date="2019-03" db="EMBL/GenBank/DDBJ databases">
        <title>Single cell metagenomics reveals metabolic interactions within the superorganism composed of flagellate Streblomastix strix and complex community of Bacteroidetes bacteria on its surface.</title>
        <authorList>
            <person name="Treitli S.C."/>
            <person name="Kolisko M."/>
            <person name="Husnik F."/>
            <person name="Keeling P."/>
            <person name="Hampl V."/>
        </authorList>
    </citation>
    <scope>NUCLEOTIDE SEQUENCE [LARGE SCALE GENOMIC DNA]</scope>
    <source>
        <strain evidence="1">ST1C</strain>
    </source>
</reference>
<dbReference type="Proteomes" id="UP000324800">
    <property type="component" value="Unassembled WGS sequence"/>
</dbReference>
<dbReference type="AlphaFoldDB" id="A0A5J4W639"/>